<evidence type="ECO:0000313" key="1">
    <source>
        <dbReference type="Proteomes" id="UP000887580"/>
    </source>
</evidence>
<name>A0AC35G459_9BILA</name>
<proteinExistence type="predicted"/>
<protein>
    <submittedName>
        <fullName evidence="2">Uncharacterized protein</fullName>
    </submittedName>
</protein>
<reference evidence="2" key="1">
    <citation type="submission" date="2022-11" db="UniProtKB">
        <authorList>
            <consortium name="WormBaseParasite"/>
        </authorList>
    </citation>
    <scope>IDENTIFICATION</scope>
</reference>
<accession>A0AC35G459</accession>
<dbReference type="WBParaSite" id="PS1159_v2.g23610.t3">
    <property type="protein sequence ID" value="PS1159_v2.g23610.t3"/>
    <property type="gene ID" value="PS1159_v2.g23610"/>
</dbReference>
<organism evidence="1 2">
    <name type="scientific">Panagrolaimus sp. PS1159</name>
    <dbReference type="NCBI Taxonomy" id="55785"/>
    <lineage>
        <taxon>Eukaryota</taxon>
        <taxon>Metazoa</taxon>
        <taxon>Ecdysozoa</taxon>
        <taxon>Nematoda</taxon>
        <taxon>Chromadorea</taxon>
        <taxon>Rhabditida</taxon>
        <taxon>Tylenchina</taxon>
        <taxon>Panagrolaimomorpha</taxon>
        <taxon>Panagrolaimoidea</taxon>
        <taxon>Panagrolaimidae</taxon>
        <taxon>Panagrolaimus</taxon>
    </lineage>
</organism>
<sequence length="1516" mass="166334">MALLIQWWWILLLFCSITSILAEKQNEQILVEEGLILSSEKPSKNILPPETPPKILETSLENDEIEKSAFLTNFRKKRQISDGNENIVAVEENAEAALPPNVTVEPFYSSSQTFQTPTENNNFDTKWAAGSDLSKSTIKPEFVQLNASESDNNGLNTPIETIDIPKDEILSTTSSTDENSTIASTESVATSSIYPSSTTSKTLIIEEKATTIDNEKPARGDIPEITPSKSSEPSETTIPMPGTTENKDENISTTPEITKEILEESFSENRTSITNFTTAIPPTSEIIEEPFIEKRPAHSDNNDTTTSTFTSTTEETLPKSQGSTVTEEISTTTSSATISSDATMKDRITTTQIEAATTSEGLEDTMTTITPIISTTTASTQIKVTESIITKIPTSTVPKINPTLATEDTTSKTPQVDSITDNLPSTSTEKPSTTISILEALLVNDTNIPTTTDELLKTTLETDSPTSESATTISQSNVITADNLSPKTTEYPVDKIPTTVTPSQETTSFEVFSNNTSTVSSVLTTNINLIADTVSTQSVSATTSSAFDDTTSQPLTTSSELTTTSESPIDNESTITPEETLSSTDLSNDGITVSSTTDSPDSSLTSENENVTTISAEIENVQQGLGEVENLLLSSKSTKTSTTTSSPATTATTVESLDDNTITIGTSTTTKKSESVTMLPTSESTSQGPTTTVVSSTTSSTQSTSFADDVTVEGTESAEKLLTSETAIPTDSFAATFETTSETKEDTVSSQTTVSQTIAETMISKDTTISTTEMIDKVTTSPDTTSPIQTSTIADLNDIGTSEASNTSSQSLSGAIQELKLHDDPAEASNQCNEDWWKGKRKNNNNSNHRKGDEASGFDEGFDTTTTTPRPSLKFTTPEEEEDNRVGDDDDDDRGQSAGIGFQPPTTTAQPYNSPLQNQFEVTSTTSRPEFARDGFAQTFTNTADFGDSLILPYTENFFGPKASASSSSNTDDSTQRAYQYHRHDIPLETHSHQNLHGIDYRITDKNNNNLLFAGPKGDKGDPGPPGVCPSDCAGFYSVSPSQQQQQQHQPYSKLSDEDIERIANHPSLKEIRDNRRTTALPEYNPRVHQYSSTKGQKGERGEPGPMGPPGQPGQPGASYPSSSASSQQSGSGGGIVSVFPTSTELFASHRSIQEGQLAFSTSSQELYIRVRNGFKIVKLEGFMPTIDQRPPVPIEALSSTKDDHLAYWLNDDGDVSGEHEPCVSRRSVDNNKFVVTAPVDEYRPPPSVTQSYEPEIRTLAPPRRIEPPPREDIDYQLRLRHQQQQRDQQLRDQQLREQQIREQQQRDQQQPHGYPQNQRHYSRANPQDKVLHLIALNAPVNGKMGGIRGADLQCYQHARQSGYRTTFRAFLSSNVQDLRDLVHYADNDTIVVNSRGEKLFDTWSHIFNPTTSPYNAPIYSFNQKNIFDEKQQWQDRYIWHGSDESGRRLEQNFCEFWRTNDQYAHGMASAVERGRPLITDAEPISCHRHLIVLCVENMSKYNVDVRLGQRKRRKY</sequence>
<evidence type="ECO:0000313" key="2">
    <source>
        <dbReference type="WBParaSite" id="PS1159_v2.g23610.t3"/>
    </source>
</evidence>
<dbReference type="Proteomes" id="UP000887580">
    <property type="component" value="Unplaced"/>
</dbReference>